<protein>
    <recommendedName>
        <fullName evidence="3">Carboxypeptidase Taq</fullName>
    </recommendedName>
</protein>
<dbReference type="PANTHER" id="PTHR34217">
    <property type="entry name" value="METAL-DEPENDENT CARBOXYPEPTIDASE"/>
    <property type="match status" value="1"/>
</dbReference>
<dbReference type="PANTHER" id="PTHR34217:SF1">
    <property type="entry name" value="CARBOXYPEPTIDASE 1"/>
    <property type="match status" value="1"/>
</dbReference>
<dbReference type="Gene3D" id="1.10.1370.30">
    <property type="match status" value="1"/>
</dbReference>
<dbReference type="CDD" id="cd06460">
    <property type="entry name" value="M32_Taq"/>
    <property type="match status" value="1"/>
</dbReference>
<name>A0ABP0V5E9_9BRYO</name>
<sequence length="560" mass="62447">MGRGGIGSDGVSGGGGGVVAGELREVFEKLKGKLSEINSLEGVRNLLTWDQQVFMPVNGGAARGEQQAVIARVVHAHQTDEALGEYLEKLTVQFGKLQELGFSQLEIASVREAARDYTRTKKKPVELAARAARLESTGVGAWQKARKENDFSLFAPVLQEWLEIVREEAAAVDPELDVYDFCLDKYERGATRKSLDPFFASIKNPLIELLRQILKKREEEEGNNNPNPQFLHTKESFSGSFSVETQKRLAKKLSEELGFEYASGRFDESVHPMTINIVSPFDVRLTSRFSETDLSAGILATLHETGHGLYEQGRDAQACKDGLPASRPPGLGLHESQSLLWEKQVGMSAEYWEHYWPEVLTNFSTSLPNKTAEDSTQFHKAINEIKPSFIRVYADEVSYPLHILLRYEIEKGLLDGSLPIADVPAVWNQKMKEYLGIVPKNDTEGCLQDIHWGLGAFGYFPTYTLGAVYASMLLKTAEKQIPQLRQCIKEGQFKPLREWLREKIHVVGSLYETADELIENITGTKLDASCFLSYLSRKYGALYDLSTPAAETKADVANAS</sequence>
<gene>
    <name evidence="1" type="ORF">CSSPTR1EN2_LOCUS23580</name>
</gene>
<accession>A0ABP0V5E9</accession>
<dbReference type="PRINTS" id="PR00998">
    <property type="entry name" value="CRBOXYPTASET"/>
</dbReference>
<proteinExistence type="predicted"/>
<dbReference type="Proteomes" id="UP001497512">
    <property type="component" value="Chromosome 9"/>
</dbReference>
<organism evidence="1 2">
    <name type="scientific">Sphagnum troendelagicum</name>
    <dbReference type="NCBI Taxonomy" id="128251"/>
    <lineage>
        <taxon>Eukaryota</taxon>
        <taxon>Viridiplantae</taxon>
        <taxon>Streptophyta</taxon>
        <taxon>Embryophyta</taxon>
        <taxon>Bryophyta</taxon>
        <taxon>Sphagnophytina</taxon>
        <taxon>Sphagnopsida</taxon>
        <taxon>Sphagnales</taxon>
        <taxon>Sphagnaceae</taxon>
        <taxon>Sphagnum</taxon>
    </lineage>
</organism>
<dbReference type="PROSITE" id="PS52034">
    <property type="entry name" value="PEPTIDASE_M32"/>
    <property type="match status" value="1"/>
</dbReference>
<dbReference type="InterPro" id="IPR001333">
    <property type="entry name" value="Peptidase_M32_Taq"/>
</dbReference>
<reference evidence="1" key="1">
    <citation type="submission" date="2024-02" db="EMBL/GenBank/DDBJ databases">
        <authorList>
            <consortium name="ELIXIR-Norway"/>
            <consortium name="Elixir Norway"/>
        </authorList>
    </citation>
    <scope>NUCLEOTIDE SEQUENCE</scope>
</reference>
<dbReference type="EMBL" id="OZ019901">
    <property type="protein sequence ID" value="CAK9237192.1"/>
    <property type="molecule type" value="Genomic_DNA"/>
</dbReference>
<dbReference type="SUPFAM" id="SSF55486">
    <property type="entry name" value="Metalloproteases ('zincins'), catalytic domain"/>
    <property type="match status" value="1"/>
</dbReference>
<evidence type="ECO:0008006" key="3">
    <source>
        <dbReference type="Google" id="ProtNLM"/>
    </source>
</evidence>
<evidence type="ECO:0000313" key="1">
    <source>
        <dbReference type="EMBL" id="CAK9237192.1"/>
    </source>
</evidence>
<keyword evidence="2" id="KW-1185">Reference proteome</keyword>
<dbReference type="Pfam" id="PF02074">
    <property type="entry name" value="Peptidase_M32"/>
    <property type="match status" value="1"/>
</dbReference>
<evidence type="ECO:0000313" key="2">
    <source>
        <dbReference type="Proteomes" id="UP001497512"/>
    </source>
</evidence>